<dbReference type="EMBL" id="JAUFQU010000027">
    <property type="protein sequence ID" value="MDN3709268.1"/>
    <property type="molecule type" value="Genomic_DNA"/>
</dbReference>
<feature type="DNA-binding region" description="H-T-H motif" evidence="2">
    <location>
        <begin position="37"/>
        <end position="56"/>
    </location>
</feature>
<dbReference type="InterPro" id="IPR050109">
    <property type="entry name" value="HTH-type_TetR-like_transc_reg"/>
</dbReference>
<evidence type="ECO:0000256" key="1">
    <source>
        <dbReference type="ARBA" id="ARBA00023125"/>
    </source>
</evidence>
<reference evidence="5" key="1">
    <citation type="journal article" date="2014" name="Int. J. Syst. Evol. Microbiol.">
        <title>Complete genome of a new Firmicutes species belonging to the dominant human colonic microbiota ('Ruminococcus bicirculans') reveals two chromosomes and a selective capacity to utilize plant glucans.</title>
        <authorList>
            <consortium name="NISC Comparative Sequencing Program"/>
            <person name="Wegmann U."/>
            <person name="Louis P."/>
            <person name="Goesmann A."/>
            <person name="Henrissat B."/>
            <person name="Duncan S.H."/>
            <person name="Flint H.J."/>
        </authorList>
    </citation>
    <scope>NUCLEOTIDE SEQUENCE</scope>
    <source>
        <strain evidence="5">CECT 7184</strain>
    </source>
</reference>
<accession>A0ABT8D032</accession>
<gene>
    <name evidence="4" type="ORF">QW060_02475</name>
    <name evidence="5" type="ORF">QW060_19805</name>
</gene>
<dbReference type="Pfam" id="PF00440">
    <property type="entry name" value="TetR_N"/>
    <property type="match status" value="1"/>
</dbReference>
<dbReference type="Gene3D" id="1.10.357.10">
    <property type="entry name" value="Tetracycline Repressor, domain 2"/>
    <property type="match status" value="1"/>
</dbReference>
<dbReference type="PANTHER" id="PTHR30328">
    <property type="entry name" value="TRANSCRIPTIONAL REPRESSOR"/>
    <property type="match status" value="1"/>
</dbReference>
<dbReference type="PROSITE" id="PS50977">
    <property type="entry name" value="HTH_TETR_2"/>
    <property type="match status" value="1"/>
</dbReference>
<name>A0ABT8D032_9FLAO</name>
<dbReference type="SUPFAM" id="SSF46689">
    <property type="entry name" value="Homeodomain-like"/>
    <property type="match status" value="1"/>
</dbReference>
<evidence type="ECO:0000313" key="4">
    <source>
        <dbReference type="EMBL" id="MDN3705992.1"/>
    </source>
</evidence>
<keyword evidence="6" id="KW-1185">Reference proteome</keyword>
<dbReference type="InterPro" id="IPR009057">
    <property type="entry name" value="Homeodomain-like_sf"/>
</dbReference>
<evidence type="ECO:0000313" key="6">
    <source>
        <dbReference type="Proteomes" id="UP001242368"/>
    </source>
</evidence>
<organism evidence="5 6">
    <name type="scientific">Paenimyroides ceti</name>
    <dbReference type="NCBI Taxonomy" id="395087"/>
    <lineage>
        <taxon>Bacteria</taxon>
        <taxon>Pseudomonadati</taxon>
        <taxon>Bacteroidota</taxon>
        <taxon>Flavobacteriia</taxon>
        <taxon>Flavobacteriales</taxon>
        <taxon>Flavobacteriaceae</taxon>
        <taxon>Paenimyroides</taxon>
    </lineage>
</organism>
<proteinExistence type="predicted"/>
<reference evidence="6" key="2">
    <citation type="journal article" date="2019" name="Int. J. Syst. Evol. Microbiol.">
        <title>The Global Catalogue of Microorganisms (GCM) 10K type strain sequencing project: providing services to taxonomists for standard genome sequencing and annotation.</title>
        <authorList>
            <consortium name="The Broad Institute Genomics Platform"/>
            <consortium name="The Broad Institute Genome Sequencing Center for Infectious Disease"/>
            <person name="Wu L."/>
            <person name="Ma J."/>
        </authorList>
    </citation>
    <scope>NUCLEOTIDE SEQUENCE [LARGE SCALE GENOMIC DNA]</scope>
    <source>
        <strain evidence="6">CECT 7184</strain>
    </source>
</reference>
<keyword evidence="1 2" id="KW-0238">DNA-binding</keyword>
<protein>
    <submittedName>
        <fullName evidence="5">TetR/AcrR family transcriptional regulator</fullName>
    </submittedName>
</protein>
<reference evidence="5" key="3">
    <citation type="submission" date="2023-06" db="EMBL/GenBank/DDBJ databases">
        <authorList>
            <person name="Lucena T."/>
            <person name="Sun Q."/>
        </authorList>
    </citation>
    <scope>NUCLEOTIDE SEQUENCE</scope>
    <source>
        <strain evidence="5">CECT 7184</strain>
    </source>
</reference>
<dbReference type="InterPro" id="IPR001647">
    <property type="entry name" value="HTH_TetR"/>
</dbReference>
<comment type="caution">
    <text evidence="5">The sequence shown here is derived from an EMBL/GenBank/DDBJ whole genome shotgun (WGS) entry which is preliminary data.</text>
</comment>
<dbReference type="EMBL" id="JAUFQU010000001">
    <property type="protein sequence ID" value="MDN3705992.1"/>
    <property type="molecule type" value="Genomic_DNA"/>
</dbReference>
<feature type="domain" description="HTH tetR-type" evidence="3">
    <location>
        <begin position="14"/>
        <end position="74"/>
    </location>
</feature>
<sequence>MERKPAAGSIRNKERSKKKFLDAVGQILMTKGCSALKVNNIAATAGLDKKMIYTYFGGTEGLLDAYIQSQDFWSNVKVDPSIPIQDGGKVLTQKMLQSQFDYVDKNKELQKLLLWRLSEKRTTLKKLSDRQEANGEYLFSTITDPHFKSHSEQYRAVIAILISGIYYLNLYSNENGSVFCGLDMKSPQDRDKIKEALSFIIDSTYKKYE</sequence>
<evidence type="ECO:0000259" key="3">
    <source>
        <dbReference type="PROSITE" id="PS50977"/>
    </source>
</evidence>
<evidence type="ECO:0000313" key="5">
    <source>
        <dbReference type="EMBL" id="MDN3709268.1"/>
    </source>
</evidence>
<dbReference type="PANTHER" id="PTHR30328:SF54">
    <property type="entry name" value="HTH-TYPE TRANSCRIPTIONAL REPRESSOR SCO4008"/>
    <property type="match status" value="1"/>
</dbReference>
<dbReference type="Proteomes" id="UP001242368">
    <property type="component" value="Unassembled WGS sequence"/>
</dbReference>
<evidence type="ECO:0000256" key="2">
    <source>
        <dbReference type="PROSITE-ProRule" id="PRU00335"/>
    </source>
</evidence>